<evidence type="ECO:0000256" key="6">
    <source>
        <dbReference type="ARBA" id="ARBA00022928"/>
    </source>
</evidence>
<reference evidence="14 15" key="1">
    <citation type="submission" date="2018-11" db="EMBL/GenBank/DDBJ databases">
        <authorList>
            <consortium name="Pathogen Informatics"/>
        </authorList>
    </citation>
    <scope>NUCLEOTIDE SEQUENCE [LARGE SCALE GENOMIC DNA]</scope>
</reference>
<keyword evidence="7 12" id="KW-0238">DNA-binding</keyword>
<keyword evidence="9" id="KW-0804">Transcription</keyword>
<dbReference type="InterPro" id="IPR036910">
    <property type="entry name" value="HMG_box_dom_sf"/>
</dbReference>
<proteinExistence type="inferred from homology"/>
<dbReference type="EMBL" id="UYWW01008175">
    <property type="protein sequence ID" value="VDM15613.1"/>
    <property type="molecule type" value="Genomic_DNA"/>
</dbReference>
<evidence type="ECO:0000313" key="14">
    <source>
        <dbReference type="EMBL" id="VDM15613.1"/>
    </source>
</evidence>
<dbReference type="Proteomes" id="UP000270924">
    <property type="component" value="Unassembled WGS sequence"/>
</dbReference>
<keyword evidence="5" id="KW-0112">Calmodulin-binding</keyword>
<comment type="subcellular location">
    <subcellularLocation>
        <location evidence="1">Nucleus speckle</location>
    </subcellularLocation>
</comment>
<accession>A0A3P7E254</accession>
<comment type="function">
    <text evidence="11">Transcriptional regulator that controls a genetic switch in male development. It is necessary and sufficient for initiating male sex determination by directing the development of supporting cell precursors (pre-Sertoli cells) as Sertoli rather than granulosa cells. Involved in different aspects of gene regulation including promoter activation or repression. Binds to the DNA consensus sequence 5'-[AT]AACAA[AT]-3'. SRY HMG box recognizes DNA by partial intercalation in the minor groove and promotes DNA bending. Also involved in pre-mRNA splicing. In male adult brain involved in the maintenance of motor functions of dopaminergic neurons.</text>
</comment>
<evidence type="ECO:0000259" key="13">
    <source>
        <dbReference type="PROSITE" id="PS50118"/>
    </source>
</evidence>
<dbReference type="GO" id="GO:0007548">
    <property type="term" value="P:sex differentiation"/>
    <property type="evidence" value="ECO:0007669"/>
    <property type="project" value="UniProtKB-KW"/>
</dbReference>
<dbReference type="GO" id="GO:0005516">
    <property type="term" value="F:calmodulin binding"/>
    <property type="evidence" value="ECO:0007669"/>
    <property type="project" value="UniProtKB-KW"/>
</dbReference>
<evidence type="ECO:0000256" key="5">
    <source>
        <dbReference type="ARBA" id="ARBA00022860"/>
    </source>
</evidence>
<dbReference type="PANTHER" id="PTHR10270:SF161">
    <property type="entry name" value="SEX-DETERMINING REGION Y PROTEIN"/>
    <property type="match status" value="1"/>
</dbReference>
<evidence type="ECO:0000256" key="7">
    <source>
        <dbReference type="ARBA" id="ARBA00023125"/>
    </source>
</evidence>
<keyword evidence="8" id="KW-0010">Activator</keyword>
<name>A0A3P7E254_WUCBA</name>
<evidence type="ECO:0000256" key="10">
    <source>
        <dbReference type="ARBA" id="ARBA00032498"/>
    </source>
</evidence>
<comment type="similarity">
    <text evidence="2">Belongs to the SRY family.</text>
</comment>
<dbReference type="AlphaFoldDB" id="A0A3P7E254"/>
<evidence type="ECO:0000256" key="1">
    <source>
        <dbReference type="ARBA" id="ARBA00004324"/>
    </source>
</evidence>
<organism evidence="14 15">
    <name type="scientific">Wuchereria bancrofti</name>
    <dbReference type="NCBI Taxonomy" id="6293"/>
    <lineage>
        <taxon>Eukaryota</taxon>
        <taxon>Metazoa</taxon>
        <taxon>Ecdysozoa</taxon>
        <taxon>Nematoda</taxon>
        <taxon>Chromadorea</taxon>
        <taxon>Rhabditida</taxon>
        <taxon>Spirurina</taxon>
        <taxon>Spiruromorpha</taxon>
        <taxon>Filarioidea</taxon>
        <taxon>Onchocercidae</taxon>
        <taxon>Wuchereria</taxon>
    </lineage>
</organism>
<dbReference type="PROSITE" id="PS50118">
    <property type="entry name" value="HMG_BOX_2"/>
    <property type="match status" value="1"/>
</dbReference>
<keyword evidence="12" id="KW-0539">Nucleus</keyword>
<protein>
    <recommendedName>
        <fullName evidence="3">Sex-determining region Y protein</fullName>
    </recommendedName>
    <alternativeName>
        <fullName evidence="10">Testis-determining factor</fullName>
    </alternativeName>
</protein>
<evidence type="ECO:0000256" key="4">
    <source>
        <dbReference type="ARBA" id="ARBA00022782"/>
    </source>
</evidence>
<keyword evidence="15" id="KW-1185">Reference proteome</keyword>
<keyword evidence="4" id="KW-0221">Differentiation</keyword>
<keyword evidence="6" id="KW-0726">Sexual differentiation</keyword>
<dbReference type="InterPro" id="IPR009071">
    <property type="entry name" value="HMG_box_dom"/>
</dbReference>
<sequence>MRRAQIASTDVKMHNSQISKELGAEWREMSAEEKAPYVKRVCSLSSFAKELREELMRRHPNYVYRPKRRSHGATKNLLTKTCAMILPTTTTATTTTGPSMLPSSFEQRYHFILHFFFHTICF</sequence>
<dbReference type="PANTHER" id="PTHR10270">
    <property type="entry name" value="SOX TRANSCRIPTION FACTOR"/>
    <property type="match status" value="1"/>
</dbReference>
<dbReference type="Pfam" id="PF00505">
    <property type="entry name" value="HMG_box"/>
    <property type="match status" value="1"/>
</dbReference>
<gene>
    <name evidence="14" type="ORF">WBA_LOCUS8976</name>
</gene>
<dbReference type="SUPFAM" id="SSF47095">
    <property type="entry name" value="HMG-box"/>
    <property type="match status" value="1"/>
</dbReference>
<dbReference type="OrthoDB" id="6247875at2759"/>
<evidence type="ECO:0000256" key="3">
    <source>
        <dbReference type="ARBA" id="ARBA00019052"/>
    </source>
</evidence>
<dbReference type="GO" id="GO:0001228">
    <property type="term" value="F:DNA-binding transcription activator activity, RNA polymerase II-specific"/>
    <property type="evidence" value="ECO:0007669"/>
    <property type="project" value="TreeGrafter"/>
</dbReference>
<evidence type="ECO:0000256" key="8">
    <source>
        <dbReference type="ARBA" id="ARBA00023159"/>
    </source>
</evidence>
<evidence type="ECO:0000313" key="15">
    <source>
        <dbReference type="Proteomes" id="UP000270924"/>
    </source>
</evidence>
<dbReference type="InterPro" id="IPR050140">
    <property type="entry name" value="SRY-related_HMG-box_TF-like"/>
</dbReference>
<feature type="DNA-binding region" description="HMG box" evidence="12">
    <location>
        <begin position="1"/>
        <end position="63"/>
    </location>
</feature>
<dbReference type="GO" id="GO:0016607">
    <property type="term" value="C:nuclear speck"/>
    <property type="evidence" value="ECO:0007669"/>
    <property type="project" value="UniProtKB-SubCell"/>
</dbReference>
<dbReference type="InParanoid" id="A0A3P7E254"/>
<evidence type="ECO:0000256" key="12">
    <source>
        <dbReference type="PROSITE-ProRule" id="PRU00267"/>
    </source>
</evidence>
<evidence type="ECO:0000256" key="2">
    <source>
        <dbReference type="ARBA" id="ARBA00005998"/>
    </source>
</evidence>
<dbReference type="GO" id="GO:0000978">
    <property type="term" value="F:RNA polymerase II cis-regulatory region sequence-specific DNA binding"/>
    <property type="evidence" value="ECO:0007669"/>
    <property type="project" value="TreeGrafter"/>
</dbReference>
<feature type="domain" description="HMG box" evidence="13">
    <location>
        <begin position="1"/>
        <end position="63"/>
    </location>
</feature>
<dbReference type="Gene3D" id="1.10.30.10">
    <property type="entry name" value="High mobility group box domain"/>
    <property type="match status" value="1"/>
</dbReference>
<dbReference type="GO" id="GO:0030154">
    <property type="term" value="P:cell differentiation"/>
    <property type="evidence" value="ECO:0007669"/>
    <property type="project" value="UniProtKB-KW"/>
</dbReference>
<evidence type="ECO:0000256" key="11">
    <source>
        <dbReference type="ARBA" id="ARBA00045821"/>
    </source>
</evidence>
<evidence type="ECO:0000256" key="9">
    <source>
        <dbReference type="ARBA" id="ARBA00023163"/>
    </source>
</evidence>